<name>A0A266Q411_9GAMM</name>
<accession>A0A266Q411</accession>
<comment type="caution">
    <text evidence="1">The sequence shown here is derived from an EMBL/GenBank/DDBJ whole genome shotgun (WGS) entry which is preliminary data.</text>
</comment>
<sequence>MTTPKDTALSACRQLMEPIIGILLRNGVTHKDLALICKQLYVQVATDEFGIRGRDTNLSRVAMLTGIDRKEVARIKEAMHSNEQSEQSQQHQDRLTRLLSAWHQDPDFCTPDHQPKPLDIDGEQQSFALLVRRYGGDFPASALLKELKRVGVVEPLADDKVIATKRYFVPAQSDPAALLRAGSVLQDIGNTLHHNIYKADSEKLPARATSSQRAQHALRFERRASNSRMPLDTALAFQQFVEQQGQTFLEQVDAWLSEHEQSDLPPETPHWRLGVGTYLFSNLIEPETPAEGDHSDDGEQ</sequence>
<proteinExistence type="predicted"/>
<dbReference type="RefSeq" id="WP_094985657.1">
    <property type="nucleotide sequence ID" value="NZ_NHNI01000002.1"/>
</dbReference>
<dbReference type="AlphaFoldDB" id="A0A266Q411"/>
<dbReference type="EMBL" id="NHNI01000002">
    <property type="protein sequence ID" value="OZY84617.1"/>
    <property type="molecule type" value="Genomic_DNA"/>
</dbReference>
<keyword evidence="2" id="KW-1185">Reference proteome</keyword>
<protein>
    <submittedName>
        <fullName evidence="1">Uncharacterized protein</fullName>
    </submittedName>
</protein>
<evidence type="ECO:0000313" key="1">
    <source>
        <dbReference type="EMBL" id="OZY84617.1"/>
    </source>
</evidence>
<dbReference type="Proteomes" id="UP000216101">
    <property type="component" value="Unassembled WGS sequence"/>
</dbReference>
<dbReference type="Pfam" id="PF20112">
    <property type="entry name" value="DUF6502"/>
    <property type="match status" value="1"/>
</dbReference>
<organism evidence="1 2">
    <name type="scientific">Cellvibrio mixtus</name>
    <dbReference type="NCBI Taxonomy" id="39650"/>
    <lineage>
        <taxon>Bacteria</taxon>
        <taxon>Pseudomonadati</taxon>
        <taxon>Pseudomonadota</taxon>
        <taxon>Gammaproteobacteria</taxon>
        <taxon>Cellvibrionales</taxon>
        <taxon>Cellvibrionaceae</taxon>
        <taxon>Cellvibrio</taxon>
    </lineage>
</organism>
<gene>
    <name evidence="1" type="ORF">CBP51_15695</name>
</gene>
<reference evidence="2" key="1">
    <citation type="submission" date="2017-05" db="EMBL/GenBank/DDBJ databases">
        <authorList>
            <person name="Barney B.M."/>
        </authorList>
    </citation>
    <scope>NUCLEOTIDE SEQUENCE [LARGE SCALE GENOMIC DNA]</scope>
    <source>
        <strain evidence="2">PSBB022</strain>
    </source>
</reference>
<evidence type="ECO:0000313" key="2">
    <source>
        <dbReference type="Proteomes" id="UP000216101"/>
    </source>
</evidence>
<dbReference type="InterPro" id="IPR045445">
    <property type="entry name" value="DUF6502"/>
</dbReference>